<reference evidence="2" key="1">
    <citation type="journal article" date="2022" name="bioRxiv">
        <title>Sequencing and chromosome-scale assembly of the giantPleurodeles waltlgenome.</title>
        <authorList>
            <person name="Brown T."/>
            <person name="Elewa A."/>
            <person name="Iarovenko S."/>
            <person name="Subramanian E."/>
            <person name="Araus A.J."/>
            <person name="Petzold A."/>
            <person name="Susuki M."/>
            <person name="Suzuki K.-i.T."/>
            <person name="Hayashi T."/>
            <person name="Toyoda A."/>
            <person name="Oliveira C."/>
            <person name="Osipova E."/>
            <person name="Leigh N.D."/>
            <person name="Simon A."/>
            <person name="Yun M.H."/>
        </authorList>
    </citation>
    <scope>NUCLEOTIDE SEQUENCE</scope>
    <source>
        <strain evidence="2">20211129_DDA</strain>
        <tissue evidence="2">Liver</tissue>
    </source>
</reference>
<dbReference type="AlphaFoldDB" id="A0AAV7P7H3"/>
<evidence type="ECO:0000313" key="3">
    <source>
        <dbReference type="Proteomes" id="UP001066276"/>
    </source>
</evidence>
<name>A0AAV7P7H3_PLEWA</name>
<proteinExistence type="predicted"/>
<feature type="compositionally biased region" description="Basic and acidic residues" evidence="1">
    <location>
        <begin position="81"/>
        <end position="106"/>
    </location>
</feature>
<evidence type="ECO:0000256" key="1">
    <source>
        <dbReference type="SAM" id="MobiDB-lite"/>
    </source>
</evidence>
<evidence type="ECO:0000313" key="2">
    <source>
        <dbReference type="EMBL" id="KAJ1121145.1"/>
    </source>
</evidence>
<feature type="compositionally biased region" description="Basic and acidic residues" evidence="1">
    <location>
        <begin position="45"/>
        <end position="56"/>
    </location>
</feature>
<gene>
    <name evidence="2" type="ORF">NDU88_009273</name>
</gene>
<dbReference type="Proteomes" id="UP001066276">
    <property type="component" value="Chromosome 8"/>
</dbReference>
<protein>
    <submittedName>
        <fullName evidence="2">Uncharacterized protein</fullName>
    </submittedName>
</protein>
<accession>A0AAV7P7H3</accession>
<comment type="caution">
    <text evidence="2">The sequence shown here is derived from an EMBL/GenBank/DDBJ whole genome shotgun (WGS) entry which is preliminary data.</text>
</comment>
<sequence length="113" mass="12479">MRRDPHGPIGHARKASHVMDFQGRLRRGPAAQANTVKRVSRKKKREETTLNGKTEDAGPEIAEPETHSKEDSGPELAESGIHSREDVGPKTEEEEEHNKAKHEDKGVTVSEPG</sequence>
<organism evidence="2 3">
    <name type="scientific">Pleurodeles waltl</name>
    <name type="common">Iberian ribbed newt</name>
    <dbReference type="NCBI Taxonomy" id="8319"/>
    <lineage>
        <taxon>Eukaryota</taxon>
        <taxon>Metazoa</taxon>
        <taxon>Chordata</taxon>
        <taxon>Craniata</taxon>
        <taxon>Vertebrata</taxon>
        <taxon>Euteleostomi</taxon>
        <taxon>Amphibia</taxon>
        <taxon>Batrachia</taxon>
        <taxon>Caudata</taxon>
        <taxon>Salamandroidea</taxon>
        <taxon>Salamandridae</taxon>
        <taxon>Pleurodelinae</taxon>
        <taxon>Pleurodeles</taxon>
    </lineage>
</organism>
<dbReference type="EMBL" id="JANPWB010000012">
    <property type="protein sequence ID" value="KAJ1121145.1"/>
    <property type="molecule type" value="Genomic_DNA"/>
</dbReference>
<feature type="region of interest" description="Disordered" evidence="1">
    <location>
        <begin position="1"/>
        <end position="113"/>
    </location>
</feature>
<keyword evidence="3" id="KW-1185">Reference proteome</keyword>